<dbReference type="EMBL" id="FMCT01000007">
    <property type="protein sequence ID" value="SCF26913.1"/>
    <property type="molecule type" value="Genomic_DNA"/>
</dbReference>
<dbReference type="InterPro" id="IPR051784">
    <property type="entry name" value="Nod_factor_ABC_transporter"/>
</dbReference>
<keyword evidence="4 5" id="KW-0472">Membrane</keyword>
<dbReference type="PANTHER" id="PTHR43229:SF6">
    <property type="entry name" value="ABC-TYPE MULTIDRUG TRANSPORT SYSTEM, PERMEASE COMPONENT"/>
    <property type="match status" value="1"/>
</dbReference>
<organism evidence="7 8">
    <name type="scientific">Micromonospora carbonacea</name>
    <dbReference type="NCBI Taxonomy" id="47853"/>
    <lineage>
        <taxon>Bacteria</taxon>
        <taxon>Bacillati</taxon>
        <taxon>Actinomycetota</taxon>
        <taxon>Actinomycetes</taxon>
        <taxon>Micromonosporales</taxon>
        <taxon>Micromonosporaceae</taxon>
        <taxon>Micromonospora</taxon>
    </lineage>
</organism>
<keyword evidence="8" id="KW-1185">Reference proteome</keyword>
<evidence type="ECO:0000256" key="1">
    <source>
        <dbReference type="ARBA" id="ARBA00004141"/>
    </source>
</evidence>
<feature type="transmembrane region" description="Helical" evidence="5">
    <location>
        <begin position="59"/>
        <end position="77"/>
    </location>
</feature>
<feature type="transmembrane region" description="Helical" evidence="5">
    <location>
        <begin position="265"/>
        <end position="283"/>
    </location>
</feature>
<evidence type="ECO:0000313" key="8">
    <source>
        <dbReference type="Proteomes" id="UP000183585"/>
    </source>
</evidence>
<accession>A0A1C4Z1U0</accession>
<reference evidence="8" key="1">
    <citation type="submission" date="2016-06" db="EMBL/GenBank/DDBJ databases">
        <authorList>
            <person name="Varghese N."/>
            <person name="Submissions Spin"/>
        </authorList>
    </citation>
    <scope>NUCLEOTIDE SEQUENCE [LARGE SCALE GENOMIC DNA]</scope>
    <source>
        <strain evidence="8">DSM 43168</strain>
    </source>
</reference>
<comment type="subcellular location">
    <subcellularLocation>
        <location evidence="1">Membrane</location>
        <topology evidence="1">Multi-pass membrane protein</topology>
    </subcellularLocation>
</comment>
<feature type="domain" description="ABC-2 type transporter transmembrane" evidence="6">
    <location>
        <begin position="82"/>
        <end position="255"/>
    </location>
</feature>
<evidence type="ECO:0000313" key="7">
    <source>
        <dbReference type="EMBL" id="SCF26913.1"/>
    </source>
</evidence>
<dbReference type="GO" id="GO:0140359">
    <property type="term" value="F:ABC-type transporter activity"/>
    <property type="evidence" value="ECO:0007669"/>
    <property type="project" value="InterPro"/>
</dbReference>
<feature type="transmembrane region" description="Helical" evidence="5">
    <location>
        <begin position="97"/>
        <end position="119"/>
    </location>
</feature>
<dbReference type="GO" id="GO:0016020">
    <property type="term" value="C:membrane"/>
    <property type="evidence" value="ECO:0007669"/>
    <property type="project" value="UniProtKB-SubCell"/>
</dbReference>
<dbReference type="InterPro" id="IPR013525">
    <property type="entry name" value="ABC2_TM"/>
</dbReference>
<dbReference type="AlphaFoldDB" id="A0A1C4Z1U0"/>
<feature type="transmembrane region" description="Helical" evidence="5">
    <location>
        <begin position="210"/>
        <end position="229"/>
    </location>
</feature>
<name>A0A1C4Z1U0_9ACTN</name>
<protein>
    <submittedName>
        <fullName evidence="7">ABC-2 type transport system permease protein</fullName>
    </submittedName>
</protein>
<feature type="transmembrane region" description="Helical" evidence="5">
    <location>
        <begin position="180"/>
        <end position="203"/>
    </location>
</feature>
<evidence type="ECO:0000256" key="2">
    <source>
        <dbReference type="ARBA" id="ARBA00022692"/>
    </source>
</evidence>
<proteinExistence type="predicted"/>
<keyword evidence="3 5" id="KW-1133">Transmembrane helix</keyword>
<dbReference type="Proteomes" id="UP000183585">
    <property type="component" value="Unassembled WGS sequence"/>
</dbReference>
<feature type="transmembrane region" description="Helical" evidence="5">
    <location>
        <begin position="140"/>
        <end position="168"/>
    </location>
</feature>
<dbReference type="PANTHER" id="PTHR43229">
    <property type="entry name" value="NODULATION PROTEIN J"/>
    <property type="match status" value="1"/>
</dbReference>
<keyword evidence="2 5" id="KW-0812">Transmembrane</keyword>
<evidence type="ECO:0000256" key="5">
    <source>
        <dbReference type="SAM" id="Phobius"/>
    </source>
</evidence>
<evidence type="ECO:0000259" key="6">
    <source>
        <dbReference type="Pfam" id="PF01061"/>
    </source>
</evidence>
<dbReference type="Pfam" id="PF01061">
    <property type="entry name" value="ABC2_membrane"/>
    <property type="match status" value="1"/>
</dbReference>
<gene>
    <name evidence="7" type="ORF">GA0070563_107170</name>
</gene>
<evidence type="ECO:0000256" key="3">
    <source>
        <dbReference type="ARBA" id="ARBA00022989"/>
    </source>
</evidence>
<evidence type="ECO:0000256" key="4">
    <source>
        <dbReference type="ARBA" id="ARBA00023136"/>
    </source>
</evidence>
<sequence length="299" mass="30938">MPTNPHLSGATVTAGLAAGGVAHPADAGTAAGKRASAFGVLCALAVRDLAERRRLVPPLALDLAFGIVNLAVFLLVSRVLSVPADGALAGSPSYFDFVAVGITFMLVVQAATSQVTARLGQEQRDGTLEMLVTQPVPRWLLALGMAGYPFLLALLRSGCYLALLSLVFGLHVGRAEWPGVVLILVASAAAMLALGIGLMAFTVAFGRGDLVARLLLVGLSFVSGTYFPVAVLSGVPDWATAALPSRIALDGLRHALAGQPWAGDLLVLLAGTAVLLPASLWLFDLSLRLACRRGALNRD</sequence>